<dbReference type="InterPro" id="IPR007842">
    <property type="entry name" value="HEPN_dom"/>
</dbReference>
<sequence length="144" mass="16468">MNLAKIAKAYIRQAGDRLDDAKRALERGNYPYTLRLSQECVELCLKAALKTIGVEYPKIHDVSDVLLEYRDRFPAWFAYEIEFLANASRSLAAKREVSFYGGEEALLSPDDLVDRKDAEQAIEQASKTYELITRLLQLPKHNVM</sequence>
<organism evidence="2">
    <name type="scientific">Caldiarchaeum subterraneum</name>
    <dbReference type="NCBI Taxonomy" id="311458"/>
    <lineage>
        <taxon>Archaea</taxon>
        <taxon>Nitrososphaerota</taxon>
        <taxon>Candidatus Caldarchaeales</taxon>
        <taxon>Candidatus Caldarchaeaceae</taxon>
        <taxon>Candidatus Caldarchaeum</taxon>
    </lineage>
</organism>
<protein>
    <submittedName>
        <fullName evidence="2">HEPN domain-containing protein</fullName>
    </submittedName>
</protein>
<name>A0A7C5YFN0_CALS0</name>
<evidence type="ECO:0000313" key="2">
    <source>
        <dbReference type="EMBL" id="HHR40841.1"/>
    </source>
</evidence>
<gene>
    <name evidence="2" type="ORF">ENM42_03325</name>
</gene>
<dbReference type="SMART" id="SM00748">
    <property type="entry name" value="HEPN"/>
    <property type="match status" value="1"/>
</dbReference>
<comment type="caution">
    <text evidence="2">The sequence shown here is derived from an EMBL/GenBank/DDBJ whole genome shotgun (WGS) entry which is preliminary data.</text>
</comment>
<dbReference type="Pfam" id="PF05168">
    <property type="entry name" value="HEPN"/>
    <property type="match status" value="1"/>
</dbReference>
<feature type="domain" description="HEPN" evidence="1">
    <location>
        <begin position="11"/>
        <end position="128"/>
    </location>
</feature>
<reference evidence="2" key="1">
    <citation type="journal article" date="2020" name="mSystems">
        <title>Genome- and Community-Level Interaction Insights into Carbon Utilization and Element Cycling Functions of Hydrothermarchaeota in Hydrothermal Sediment.</title>
        <authorList>
            <person name="Zhou Z."/>
            <person name="Liu Y."/>
            <person name="Xu W."/>
            <person name="Pan J."/>
            <person name="Luo Z.H."/>
            <person name="Li M."/>
        </authorList>
    </citation>
    <scope>NUCLEOTIDE SEQUENCE [LARGE SCALE GENOMIC DNA]</scope>
    <source>
        <strain evidence="2">SpSt-1084</strain>
    </source>
</reference>
<dbReference type="EMBL" id="DRXS01000181">
    <property type="protein sequence ID" value="HHR40841.1"/>
    <property type="molecule type" value="Genomic_DNA"/>
</dbReference>
<evidence type="ECO:0000259" key="1">
    <source>
        <dbReference type="PROSITE" id="PS50910"/>
    </source>
</evidence>
<dbReference type="SUPFAM" id="SSF81593">
    <property type="entry name" value="Nucleotidyltransferase substrate binding subunit/domain"/>
    <property type="match status" value="1"/>
</dbReference>
<dbReference type="Gene3D" id="1.20.120.330">
    <property type="entry name" value="Nucleotidyltransferases domain 2"/>
    <property type="match status" value="1"/>
</dbReference>
<dbReference type="PROSITE" id="PS50910">
    <property type="entry name" value="HEPN"/>
    <property type="match status" value="1"/>
</dbReference>
<dbReference type="AlphaFoldDB" id="A0A7C5YFN0"/>
<accession>A0A7C5YFN0</accession>
<proteinExistence type="predicted"/>